<reference evidence="2" key="2">
    <citation type="submission" date="2023-06" db="EMBL/GenBank/DDBJ databases">
        <authorList>
            <person name="Ma L."/>
            <person name="Liu K.-W."/>
            <person name="Li Z."/>
            <person name="Hsiao Y.-Y."/>
            <person name="Qi Y."/>
            <person name="Fu T."/>
            <person name="Tang G."/>
            <person name="Zhang D."/>
            <person name="Sun W.-H."/>
            <person name="Liu D.-K."/>
            <person name="Li Y."/>
            <person name="Chen G.-Z."/>
            <person name="Liu X.-D."/>
            <person name="Liao X.-Y."/>
            <person name="Jiang Y.-T."/>
            <person name="Yu X."/>
            <person name="Hao Y."/>
            <person name="Huang J."/>
            <person name="Zhao X.-W."/>
            <person name="Ke S."/>
            <person name="Chen Y.-Y."/>
            <person name="Wu W.-L."/>
            <person name="Hsu J.-L."/>
            <person name="Lin Y.-F."/>
            <person name="Huang M.-D."/>
            <person name="Li C.-Y."/>
            <person name="Huang L."/>
            <person name="Wang Z.-W."/>
            <person name="Zhao X."/>
            <person name="Zhong W.-Y."/>
            <person name="Peng D.-H."/>
            <person name="Ahmad S."/>
            <person name="Lan S."/>
            <person name="Zhang J.-S."/>
            <person name="Tsai W.-C."/>
            <person name="Van De Peer Y."/>
            <person name="Liu Z.-J."/>
        </authorList>
    </citation>
    <scope>NUCLEOTIDE SEQUENCE</scope>
    <source>
        <strain evidence="2">CP</strain>
        <tissue evidence="2">Leaves</tissue>
    </source>
</reference>
<dbReference type="EMBL" id="JAUJYO010000020">
    <property type="protein sequence ID" value="KAK1286379.1"/>
    <property type="molecule type" value="Genomic_DNA"/>
</dbReference>
<evidence type="ECO:0000313" key="2">
    <source>
        <dbReference type="EMBL" id="KAK1286379.1"/>
    </source>
</evidence>
<name>A0AAV9CC89_ACOCL</name>
<gene>
    <name evidence="2" type="ORF">QJS10_CPB20g00186</name>
</gene>
<protein>
    <submittedName>
        <fullName evidence="2">Pentatricopeptide repeat-containing protein</fullName>
    </submittedName>
</protein>
<evidence type="ECO:0000256" key="1">
    <source>
        <dbReference type="SAM" id="MobiDB-lite"/>
    </source>
</evidence>
<keyword evidence="3" id="KW-1185">Reference proteome</keyword>
<evidence type="ECO:0000313" key="3">
    <source>
        <dbReference type="Proteomes" id="UP001180020"/>
    </source>
</evidence>
<comment type="caution">
    <text evidence="2">The sequence shown here is derived from an EMBL/GenBank/DDBJ whole genome shotgun (WGS) entry which is preliminary data.</text>
</comment>
<reference evidence="2" key="1">
    <citation type="journal article" date="2023" name="Nat. Commun.">
        <title>Diploid and tetraploid genomes of Acorus and the evolution of monocots.</title>
        <authorList>
            <person name="Ma L."/>
            <person name="Liu K.W."/>
            <person name="Li Z."/>
            <person name="Hsiao Y.Y."/>
            <person name="Qi Y."/>
            <person name="Fu T."/>
            <person name="Tang G.D."/>
            <person name="Zhang D."/>
            <person name="Sun W.H."/>
            <person name="Liu D.K."/>
            <person name="Li Y."/>
            <person name="Chen G.Z."/>
            <person name="Liu X.D."/>
            <person name="Liao X.Y."/>
            <person name="Jiang Y.T."/>
            <person name="Yu X."/>
            <person name="Hao Y."/>
            <person name="Huang J."/>
            <person name="Zhao X.W."/>
            <person name="Ke S."/>
            <person name="Chen Y.Y."/>
            <person name="Wu W.L."/>
            <person name="Hsu J.L."/>
            <person name="Lin Y.F."/>
            <person name="Huang M.D."/>
            <person name="Li C.Y."/>
            <person name="Huang L."/>
            <person name="Wang Z.W."/>
            <person name="Zhao X."/>
            <person name="Zhong W.Y."/>
            <person name="Peng D.H."/>
            <person name="Ahmad S."/>
            <person name="Lan S."/>
            <person name="Zhang J.S."/>
            <person name="Tsai W.C."/>
            <person name="Van de Peer Y."/>
            <person name="Liu Z.J."/>
        </authorList>
    </citation>
    <scope>NUCLEOTIDE SEQUENCE</scope>
    <source>
        <strain evidence="2">CP</strain>
    </source>
</reference>
<organism evidence="2 3">
    <name type="scientific">Acorus calamus</name>
    <name type="common">Sweet flag</name>
    <dbReference type="NCBI Taxonomy" id="4465"/>
    <lineage>
        <taxon>Eukaryota</taxon>
        <taxon>Viridiplantae</taxon>
        <taxon>Streptophyta</taxon>
        <taxon>Embryophyta</taxon>
        <taxon>Tracheophyta</taxon>
        <taxon>Spermatophyta</taxon>
        <taxon>Magnoliopsida</taxon>
        <taxon>Liliopsida</taxon>
        <taxon>Acoraceae</taxon>
        <taxon>Acorus</taxon>
    </lineage>
</organism>
<dbReference type="AlphaFoldDB" id="A0AAV9CC89"/>
<accession>A0AAV9CC89</accession>
<sequence length="101" mass="11282">MKWERVPNGETKTTHDAKSDFEGFKQNPNVALKKVERLRGVFLQNLKGRSAVESALTNAIDGEDLTVEVFGEVVDRGNLRGAAMVSFFYWAIERPELPSGL</sequence>
<feature type="region of interest" description="Disordered" evidence="1">
    <location>
        <begin position="1"/>
        <end position="22"/>
    </location>
</feature>
<proteinExistence type="predicted"/>
<dbReference type="Proteomes" id="UP001180020">
    <property type="component" value="Unassembled WGS sequence"/>
</dbReference>